<reference evidence="3" key="1">
    <citation type="journal article" date="2014" name="Genome Announc.">
        <title>Genome sequence and annotation of Acremonium chrysogenum, producer of the beta-lactam antibiotic cephalosporin C.</title>
        <authorList>
            <person name="Terfehr D."/>
            <person name="Dahlmann T.A."/>
            <person name="Specht T."/>
            <person name="Zadra I."/>
            <person name="Kuernsteiner H."/>
            <person name="Kueck U."/>
        </authorList>
    </citation>
    <scope>NUCLEOTIDE SEQUENCE [LARGE SCALE GENOMIC DNA]</scope>
    <source>
        <strain evidence="3">ATCC 11550 / CBS 779.69 / DSM 880 / IAM 14645 / JCM 23072 / IMI 49137</strain>
    </source>
</reference>
<name>A0A086T4L3_HAPC1</name>
<comment type="caution">
    <text evidence="2">The sequence shown here is derived from an EMBL/GenBank/DDBJ whole genome shotgun (WGS) entry which is preliminary data.</text>
</comment>
<protein>
    <submittedName>
        <fullName evidence="2">Uncharacterized protein</fullName>
    </submittedName>
</protein>
<dbReference type="HOGENOM" id="CLU_080238_0_0_1"/>
<evidence type="ECO:0000313" key="3">
    <source>
        <dbReference type="Proteomes" id="UP000029964"/>
    </source>
</evidence>
<dbReference type="AlphaFoldDB" id="A0A086T4L3"/>
<feature type="transmembrane region" description="Helical" evidence="1">
    <location>
        <begin position="12"/>
        <end position="28"/>
    </location>
</feature>
<keyword evidence="1" id="KW-0812">Transmembrane</keyword>
<keyword evidence="1" id="KW-1133">Transmembrane helix</keyword>
<dbReference type="OrthoDB" id="5599753at2759"/>
<accession>A0A086T4L3</accession>
<organism evidence="2 3">
    <name type="scientific">Hapsidospora chrysogenum (strain ATCC 11550 / CBS 779.69 / DSM 880 / IAM 14645 / JCM 23072 / IMI 49137)</name>
    <name type="common">Acremonium chrysogenum</name>
    <dbReference type="NCBI Taxonomy" id="857340"/>
    <lineage>
        <taxon>Eukaryota</taxon>
        <taxon>Fungi</taxon>
        <taxon>Dikarya</taxon>
        <taxon>Ascomycota</taxon>
        <taxon>Pezizomycotina</taxon>
        <taxon>Sordariomycetes</taxon>
        <taxon>Hypocreomycetidae</taxon>
        <taxon>Hypocreales</taxon>
        <taxon>Bionectriaceae</taxon>
        <taxon>Hapsidospora</taxon>
    </lineage>
</organism>
<evidence type="ECO:0000256" key="1">
    <source>
        <dbReference type="SAM" id="Phobius"/>
    </source>
</evidence>
<gene>
    <name evidence="2" type="ORF">ACRE_049360</name>
</gene>
<keyword evidence="1" id="KW-0472">Membrane</keyword>
<evidence type="ECO:0000313" key="2">
    <source>
        <dbReference type="EMBL" id="KFH44295.1"/>
    </source>
</evidence>
<dbReference type="Proteomes" id="UP000029964">
    <property type="component" value="Unassembled WGS sequence"/>
</dbReference>
<sequence length="264" mass="29288">MAPAFAQDRAVKAALLLLPVVVPAIYLYRFSRQVSSKTTATTGRRDAVDKLAADGGYHHPLREPASIPDEVRDSSRWEAVAYERIISHPIPASSLVYPVTDVAADADGPSELMRAYTSAAQVAFVSTPQGYLMRAAIKDPQTKLTFDVDWIRNLLFRRGDLVNGAYRVVYHGPGADAGSERVELAIEKPPSYKGHVPRGLIVSEIHQVVDDVTGRIDVIFANETWMWRRRDEAKTLIETAFGSWFHCLTVGWLVVKGVDRVMGR</sequence>
<dbReference type="EMBL" id="JPKY01000051">
    <property type="protein sequence ID" value="KFH44295.1"/>
    <property type="molecule type" value="Genomic_DNA"/>
</dbReference>
<keyword evidence="3" id="KW-1185">Reference proteome</keyword>
<proteinExistence type="predicted"/>